<comment type="caution">
    <text evidence="2">The sequence shown here is derived from an EMBL/GenBank/DDBJ whole genome shotgun (WGS) entry which is preliminary data.</text>
</comment>
<gene>
    <name evidence="2" type="ORF">C2E20_3616</name>
</gene>
<keyword evidence="3" id="KW-1185">Reference proteome</keyword>
<dbReference type="EMBL" id="LHPF02000008">
    <property type="protein sequence ID" value="PSC73148.1"/>
    <property type="molecule type" value="Genomic_DNA"/>
</dbReference>
<dbReference type="Proteomes" id="UP000239649">
    <property type="component" value="Unassembled WGS sequence"/>
</dbReference>
<name>A0A2P6VGE7_9CHLO</name>
<protein>
    <submittedName>
        <fullName evidence="2">Cathepsin H</fullName>
    </submittedName>
</protein>
<dbReference type="PANTHER" id="PTHR36896">
    <property type="entry name" value="OS01G0729500 PROTEIN"/>
    <property type="match status" value="1"/>
</dbReference>
<keyword evidence="1" id="KW-0732">Signal</keyword>
<evidence type="ECO:0000313" key="2">
    <source>
        <dbReference type="EMBL" id="PSC73148.1"/>
    </source>
</evidence>
<evidence type="ECO:0000313" key="3">
    <source>
        <dbReference type="Proteomes" id="UP000239649"/>
    </source>
</evidence>
<dbReference type="OrthoDB" id="10658287at2759"/>
<accession>A0A2P6VGE7</accession>
<feature type="chain" id="PRO_5015143549" evidence="1">
    <location>
        <begin position="18"/>
        <end position="701"/>
    </location>
</feature>
<dbReference type="AlphaFoldDB" id="A0A2P6VGE7"/>
<evidence type="ECO:0000256" key="1">
    <source>
        <dbReference type="SAM" id="SignalP"/>
    </source>
</evidence>
<feature type="signal peptide" evidence="1">
    <location>
        <begin position="1"/>
        <end position="17"/>
    </location>
</feature>
<sequence length="701" mass="71202">MRALLLLGLCALPLAAAMAPVVLPNGLSADEPSGWTICEKLAAADCAAAAACCSLCTRLDGAQLCFTPQTAKKLPDFAFKCTTPGVLDNPVPAPWQVCEMLVGGDCDKTRCQLCTLFDSNKSMCFEPEIAAKLPAAIFTCDGAQPQPPVEPQPEEAAAGAVLSKPAPKVICELKGAAACAADAGECSLCTRVDGKQLCFNPAVAARLSPWAFKCSGALPKPTPMAASRRAGPSDAEPGAACGALGLGKCAAQAGCVECERVDGWKLCFAEAAAAELSPYAYRCPNNDAEPALEAAAAAAPKPAPWTMCESLSAANCTANPACSLCTMPSGKPMCFNDKIAAKLPPAIFKCTKNAEPAEPALDAAAAAAGAPKPAPWAVCDALAATNCTTNPACTLCTLPSGKQHCFNDKSAAKLPPAIFKCSKDAELALEAAAAAAPKPAPWTVCESLSAANCTANPACSLCTMPSSKPMCFNDKIAAKLPPAIFKCTKNAEPAEPALDAAAAAAGAPKPAPWAVCDALAATNCTANPACTLCTLPSGKQHCFNDKSAAKLPPAIFKCSKDAEPALEAAAAAAPKPAPWTVCESLSAANCTANPACSLCTMPSGKLMCFNDKIAAKLPPAIFKCTKDAEPAEPAKPAVVAATAAAPGPAWEPCEALPAANCTATCELCTLPSGKHLCFNPKIAAKLPPAIFHCQKPAVAEA</sequence>
<proteinExistence type="predicted"/>
<organism evidence="2 3">
    <name type="scientific">Micractinium conductrix</name>
    <dbReference type="NCBI Taxonomy" id="554055"/>
    <lineage>
        <taxon>Eukaryota</taxon>
        <taxon>Viridiplantae</taxon>
        <taxon>Chlorophyta</taxon>
        <taxon>core chlorophytes</taxon>
        <taxon>Trebouxiophyceae</taxon>
        <taxon>Chlorellales</taxon>
        <taxon>Chlorellaceae</taxon>
        <taxon>Chlorella clade</taxon>
        <taxon>Micractinium</taxon>
    </lineage>
</organism>
<dbReference type="PANTHER" id="PTHR36896:SF2">
    <property type="entry name" value="OS01G0729500 PROTEIN"/>
    <property type="match status" value="1"/>
</dbReference>
<reference evidence="2 3" key="1">
    <citation type="journal article" date="2018" name="Plant J.">
        <title>Genome sequences of Chlorella sorokiniana UTEX 1602 and Micractinium conductrix SAG 241.80: implications to maltose excretion by a green alga.</title>
        <authorList>
            <person name="Arriola M.B."/>
            <person name="Velmurugan N."/>
            <person name="Zhang Y."/>
            <person name="Plunkett M.H."/>
            <person name="Hondzo H."/>
            <person name="Barney B.M."/>
        </authorList>
    </citation>
    <scope>NUCLEOTIDE SEQUENCE [LARGE SCALE GENOMIC DNA]</scope>
    <source>
        <strain evidence="2 3">SAG 241.80</strain>
    </source>
</reference>